<evidence type="ECO:0000256" key="3">
    <source>
        <dbReference type="ARBA" id="ARBA00022842"/>
    </source>
</evidence>
<sequence length="235" mass="25562">MNIDTAMVLAAGLGTRIRSLDPETPKPLIKVAGMALIDYSFEMLADGGVRKAVVNVHHRADQLEAHLAGVERPEIAVSDERERLLETGGGILKALPMLGKDPFFCTNTDAILLGGSENPASFLRRQWTEDCDALLLMVPLSETSGYQGQGDFSLTPEGLIADRSEGAPLVFTGLQILRPALFDGAEVEPVSTRAFWEKARAAGRMRGVLFDGRWMHVGDPEGHRLAEERLGKEVN</sequence>
<protein>
    <submittedName>
        <fullName evidence="5">Nucleotidyltransferase family protein</fullName>
    </submittedName>
</protein>
<accession>A0ABV7MCK2</accession>
<evidence type="ECO:0000259" key="4">
    <source>
        <dbReference type="Pfam" id="PF12804"/>
    </source>
</evidence>
<proteinExistence type="predicted"/>
<keyword evidence="2" id="KW-0548">Nucleotidyltransferase</keyword>
<dbReference type="InterPro" id="IPR029044">
    <property type="entry name" value="Nucleotide-diphossugar_trans"/>
</dbReference>
<reference evidence="6" key="1">
    <citation type="journal article" date="2019" name="Int. J. Syst. Evol. Microbiol.">
        <title>The Global Catalogue of Microorganisms (GCM) 10K type strain sequencing project: providing services to taxonomists for standard genome sequencing and annotation.</title>
        <authorList>
            <consortium name="The Broad Institute Genomics Platform"/>
            <consortium name="The Broad Institute Genome Sequencing Center for Infectious Disease"/>
            <person name="Wu L."/>
            <person name="Ma J."/>
        </authorList>
    </citation>
    <scope>NUCLEOTIDE SEQUENCE [LARGE SCALE GENOMIC DNA]</scope>
    <source>
        <strain evidence="6">KCTC 22245</strain>
    </source>
</reference>
<feature type="domain" description="MobA-like NTP transferase" evidence="4">
    <location>
        <begin position="6"/>
        <end position="114"/>
    </location>
</feature>
<evidence type="ECO:0000313" key="5">
    <source>
        <dbReference type="EMBL" id="MFC3302374.1"/>
    </source>
</evidence>
<keyword evidence="1" id="KW-0808">Transferase</keyword>
<keyword evidence="3" id="KW-0460">Magnesium</keyword>
<dbReference type="InterPro" id="IPR025877">
    <property type="entry name" value="MobA-like_NTP_Trfase"/>
</dbReference>
<dbReference type="EMBL" id="JBHRVA010000002">
    <property type="protein sequence ID" value="MFC3302374.1"/>
    <property type="molecule type" value="Genomic_DNA"/>
</dbReference>
<dbReference type="SUPFAM" id="SSF53448">
    <property type="entry name" value="Nucleotide-diphospho-sugar transferases"/>
    <property type="match status" value="1"/>
</dbReference>
<dbReference type="RefSeq" id="WP_189570572.1">
    <property type="nucleotide sequence ID" value="NZ_BMXU01000001.1"/>
</dbReference>
<dbReference type="Gene3D" id="3.90.550.10">
    <property type="entry name" value="Spore Coat Polysaccharide Biosynthesis Protein SpsA, Chain A"/>
    <property type="match status" value="1"/>
</dbReference>
<keyword evidence="6" id="KW-1185">Reference proteome</keyword>
<gene>
    <name evidence="5" type="ORF">ACFONP_06475</name>
</gene>
<dbReference type="Pfam" id="PF12804">
    <property type="entry name" value="NTP_transf_3"/>
    <property type="match status" value="1"/>
</dbReference>
<dbReference type="PANTHER" id="PTHR43584">
    <property type="entry name" value="NUCLEOTIDYL TRANSFERASE"/>
    <property type="match status" value="1"/>
</dbReference>
<dbReference type="PANTHER" id="PTHR43584:SF8">
    <property type="entry name" value="N-ACETYLMURAMATE ALPHA-1-PHOSPHATE URIDYLYLTRANSFERASE"/>
    <property type="match status" value="1"/>
</dbReference>
<dbReference type="Proteomes" id="UP001595607">
    <property type="component" value="Unassembled WGS sequence"/>
</dbReference>
<comment type="caution">
    <text evidence="5">The sequence shown here is derived from an EMBL/GenBank/DDBJ whole genome shotgun (WGS) entry which is preliminary data.</text>
</comment>
<evidence type="ECO:0000256" key="2">
    <source>
        <dbReference type="ARBA" id="ARBA00022695"/>
    </source>
</evidence>
<evidence type="ECO:0000313" key="6">
    <source>
        <dbReference type="Proteomes" id="UP001595607"/>
    </source>
</evidence>
<dbReference type="InterPro" id="IPR050065">
    <property type="entry name" value="GlmU-like"/>
</dbReference>
<name>A0ABV7MCK2_9PROT</name>
<dbReference type="CDD" id="cd06422">
    <property type="entry name" value="NTP_transferase_like_1"/>
    <property type="match status" value="1"/>
</dbReference>
<evidence type="ECO:0000256" key="1">
    <source>
        <dbReference type="ARBA" id="ARBA00022679"/>
    </source>
</evidence>
<organism evidence="5 6">
    <name type="scientific">Parvularcula lutaonensis</name>
    <dbReference type="NCBI Taxonomy" id="491923"/>
    <lineage>
        <taxon>Bacteria</taxon>
        <taxon>Pseudomonadati</taxon>
        <taxon>Pseudomonadota</taxon>
        <taxon>Alphaproteobacteria</taxon>
        <taxon>Parvularculales</taxon>
        <taxon>Parvularculaceae</taxon>
        <taxon>Parvularcula</taxon>
    </lineage>
</organism>